<dbReference type="HAMAP" id="MF_01302_B">
    <property type="entry name" value="Ribosomal_uS8_B"/>
    <property type="match status" value="1"/>
</dbReference>
<dbReference type="GO" id="GO:0006412">
    <property type="term" value="P:translation"/>
    <property type="evidence" value="ECO:0007669"/>
    <property type="project" value="UniProtKB-UniRule"/>
</dbReference>
<evidence type="ECO:0000313" key="11">
    <source>
        <dbReference type="Proteomes" id="UP001158598"/>
    </source>
</evidence>
<comment type="function">
    <text evidence="8">One of the primary rRNA binding proteins, it binds directly to 16S rRNA central domain where it helps coordinate assembly of the platform of the 30S subunit.</text>
</comment>
<dbReference type="SUPFAM" id="SSF56047">
    <property type="entry name" value="Ribosomal protein S8"/>
    <property type="match status" value="1"/>
</dbReference>
<dbReference type="NCBIfam" id="NF001109">
    <property type="entry name" value="PRK00136.1"/>
    <property type="match status" value="1"/>
</dbReference>
<dbReference type="InterPro" id="IPR047863">
    <property type="entry name" value="Ribosomal_uS8_CS"/>
</dbReference>
<dbReference type="PROSITE" id="PS00053">
    <property type="entry name" value="RIBOSOMAL_S8"/>
    <property type="match status" value="1"/>
</dbReference>
<evidence type="ECO:0000256" key="3">
    <source>
        <dbReference type="ARBA" id="ARBA00022884"/>
    </source>
</evidence>
<evidence type="ECO:0000256" key="8">
    <source>
        <dbReference type="HAMAP-Rule" id="MF_01302"/>
    </source>
</evidence>
<dbReference type="FunFam" id="3.30.1370.30:FF:000002">
    <property type="entry name" value="30S ribosomal protein S8"/>
    <property type="match status" value="1"/>
</dbReference>
<accession>A0AA35UVT5</accession>
<dbReference type="Proteomes" id="UP001158598">
    <property type="component" value="Chromosome"/>
</dbReference>
<dbReference type="AlphaFoldDB" id="A0AA35UVT5"/>
<dbReference type="GO" id="GO:0005737">
    <property type="term" value="C:cytoplasm"/>
    <property type="evidence" value="ECO:0007669"/>
    <property type="project" value="UniProtKB-ARBA"/>
</dbReference>
<evidence type="ECO:0000256" key="7">
    <source>
        <dbReference type="ARBA" id="ARBA00046740"/>
    </source>
</evidence>
<evidence type="ECO:0000256" key="5">
    <source>
        <dbReference type="ARBA" id="ARBA00023274"/>
    </source>
</evidence>
<evidence type="ECO:0000313" key="10">
    <source>
        <dbReference type="EMBL" id="CAI8836162.1"/>
    </source>
</evidence>
<dbReference type="GO" id="GO:0003735">
    <property type="term" value="F:structural constituent of ribosome"/>
    <property type="evidence" value="ECO:0007669"/>
    <property type="project" value="InterPro"/>
</dbReference>
<keyword evidence="3 8" id="KW-0694">RNA-binding</keyword>
<dbReference type="InterPro" id="IPR000630">
    <property type="entry name" value="Ribosomal_uS8"/>
</dbReference>
<evidence type="ECO:0000256" key="9">
    <source>
        <dbReference type="RuleBase" id="RU003660"/>
    </source>
</evidence>
<proteinExistence type="inferred from homology"/>
<sequence length="131" mass="14239">MSMSDPLSDLLTRIRNGQAAGKAEIIVPASKLKRAVCQVLKEEGYIAGFSDVAEQGKHNIRVELKYHNGAPVIDKIQRVSKPGCRRYRGRDELPKVMGGFGIAIVSTSKGVMSDRRARSLGEGGEVLCIVE</sequence>
<comment type="similarity">
    <text evidence="1 8 9">Belongs to the universal ribosomal protein uS8 family.</text>
</comment>
<dbReference type="Pfam" id="PF00410">
    <property type="entry name" value="Ribosomal_S8"/>
    <property type="match status" value="1"/>
</dbReference>
<name>A0AA35UVT5_METCP</name>
<dbReference type="InterPro" id="IPR035987">
    <property type="entry name" value="Ribosomal_uS8_sf"/>
</dbReference>
<dbReference type="RefSeq" id="WP_017365435.1">
    <property type="nucleotide sequence ID" value="NZ_OX458332.1"/>
</dbReference>
<comment type="subunit">
    <text evidence="7 8">Part of the 30S ribosomal subunit. Contacts proteins S5 and S12.</text>
</comment>
<evidence type="ECO:0000256" key="6">
    <source>
        <dbReference type="ARBA" id="ARBA00035258"/>
    </source>
</evidence>
<protein>
    <recommendedName>
        <fullName evidence="6 8">Small ribosomal subunit protein uS8</fullName>
    </recommendedName>
</protein>
<keyword evidence="4 8" id="KW-0689">Ribosomal protein</keyword>
<evidence type="ECO:0000256" key="2">
    <source>
        <dbReference type="ARBA" id="ARBA00022730"/>
    </source>
</evidence>
<keyword evidence="2 8" id="KW-0699">rRNA-binding</keyword>
<dbReference type="EMBL" id="OX458332">
    <property type="protein sequence ID" value="CAI8836162.1"/>
    <property type="molecule type" value="Genomic_DNA"/>
</dbReference>
<dbReference type="GO" id="GO:0019843">
    <property type="term" value="F:rRNA binding"/>
    <property type="evidence" value="ECO:0007669"/>
    <property type="project" value="UniProtKB-UniRule"/>
</dbReference>
<dbReference type="GO" id="GO:0005840">
    <property type="term" value="C:ribosome"/>
    <property type="evidence" value="ECO:0007669"/>
    <property type="project" value="UniProtKB-KW"/>
</dbReference>
<gene>
    <name evidence="8 10" type="primary">rpsH</name>
    <name evidence="10" type="ORF">MCNOR_2225</name>
</gene>
<evidence type="ECO:0000256" key="4">
    <source>
        <dbReference type="ARBA" id="ARBA00022980"/>
    </source>
</evidence>
<evidence type="ECO:0000256" key="1">
    <source>
        <dbReference type="ARBA" id="ARBA00006471"/>
    </source>
</evidence>
<dbReference type="GO" id="GO:1990904">
    <property type="term" value="C:ribonucleoprotein complex"/>
    <property type="evidence" value="ECO:0007669"/>
    <property type="project" value="UniProtKB-KW"/>
</dbReference>
<dbReference type="Gene3D" id="3.30.1490.10">
    <property type="match status" value="1"/>
</dbReference>
<dbReference type="PANTHER" id="PTHR11758">
    <property type="entry name" value="40S RIBOSOMAL PROTEIN S15A"/>
    <property type="match status" value="1"/>
</dbReference>
<keyword evidence="5 8" id="KW-0687">Ribonucleoprotein</keyword>
<dbReference type="FunFam" id="3.30.1490.10:FF:000001">
    <property type="entry name" value="30S ribosomal protein S8"/>
    <property type="match status" value="1"/>
</dbReference>
<dbReference type="Gene3D" id="3.30.1370.30">
    <property type="match status" value="1"/>
</dbReference>
<organism evidence="10 11">
    <name type="scientific">Methylococcus capsulatus</name>
    <dbReference type="NCBI Taxonomy" id="414"/>
    <lineage>
        <taxon>Bacteria</taxon>
        <taxon>Pseudomonadati</taxon>
        <taxon>Pseudomonadota</taxon>
        <taxon>Gammaproteobacteria</taxon>
        <taxon>Methylococcales</taxon>
        <taxon>Methylococcaceae</taxon>
        <taxon>Methylococcus</taxon>
    </lineage>
</organism>
<reference evidence="10" key="1">
    <citation type="submission" date="2023-03" db="EMBL/GenBank/DDBJ databases">
        <authorList>
            <person name="Pearce D."/>
        </authorList>
    </citation>
    <scope>NUCLEOTIDE SEQUENCE</scope>
    <source>
        <strain evidence="10">Mc</strain>
    </source>
</reference>